<feature type="transmembrane region" description="Helical" evidence="1">
    <location>
        <begin position="105"/>
        <end position="133"/>
    </location>
</feature>
<keyword evidence="1" id="KW-0472">Membrane</keyword>
<evidence type="ECO:0000256" key="1">
    <source>
        <dbReference type="SAM" id="Phobius"/>
    </source>
</evidence>
<keyword evidence="3" id="KW-1185">Reference proteome</keyword>
<keyword evidence="1" id="KW-1133">Transmembrane helix</keyword>
<feature type="transmembrane region" description="Helical" evidence="1">
    <location>
        <begin position="145"/>
        <end position="171"/>
    </location>
</feature>
<reference evidence="2 3" key="1">
    <citation type="journal article" date="2019" name="Int. J. Syst. Evol. Microbiol.">
        <title>The Global Catalogue of Microorganisms (GCM) 10K type strain sequencing project: providing services to taxonomists for standard genome sequencing and annotation.</title>
        <authorList>
            <consortium name="The Broad Institute Genomics Platform"/>
            <consortium name="The Broad Institute Genome Sequencing Center for Infectious Disease"/>
            <person name="Wu L."/>
            <person name="Ma J."/>
        </authorList>
    </citation>
    <scope>NUCLEOTIDE SEQUENCE [LARGE SCALE GENOMIC DNA]</scope>
    <source>
        <strain evidence="2 3">JCM 9731</strain>
    </source>
</reference>
<protein>
    <submittedName>
        <fullName evidence="2">YesL family protein</fullName>
    </submittedName>
</protein>
<proteinExistence type="predicted"/>
<feature type="transmembrane region" description="Helical" evidence="1">
    <location>
        <begin position="77"/>
        <end position="99"/>
    </location>
</feature>
<dbReference type="EMBL" id="BAAADJ010000049">
    <property type="protein sequence ID" value="GAA0336816.1"/>
    <property type="molecule type" value="Genomic_DNA"/>
</dbReference>
<accession>A0ABN0WGE1</accession>
<sequence>MELDGLAGGLYRISQKITQFFYINCLWFLFTLLGGIVLGFFPATTAMHAVMRKIIDNEDPPIFNTFKKTYFEEFKNSNLLGVILIGIIYMLYIDFQYVMLMDYSILSLALYAGLLTVGLLVGIISMYVFPLLAQHRLSVFQYIKYSCFIGISNPLITLSMGVALIFCVSLIKDLPVILLFFGSFISYVWMFFTMKIVRQLNTAVVKPREI</sequence>
<evidence type="ECO:0000313" key="2">
    <source>
        <dbReference type="EMBL" id="GAA0336816.1"/>
    </source>
</evidence>
<comment type="caution">
    <text evidence="2">The sequence shown here is derived from an EMBL/GenBank/DDBJ whole genome shotgun (WGS) entry which is preliminary data.</text>
</comment>
<dbReference type="RefSeq" id="WP_343800234.1">
    <property type="nucleotide sequence ID" value="NZ_BAAADJ010000049.1"/>
</dbReference>
<feature type="transmembrane region" description="Helical" evidence="1">
    <location>
        <begin position="177"/>
        <end position="197"/>
    </location>
</feature>
<organism evidence="2 3">
    <name type="scientific">Bacillus carboniphilus</name>
    <dbReference type="NCBI Taxonomy" id="86663"/>
    <lineage>
        <taxon>Bacteria</taxon>
        <taxon>Bacillati</taxon>
        <taxon>Bacillota</taxon>
        <taxon>Bacilli</taxon>
        <taxon>Bacillales</taxon>
        <taxon>Bacillaceae</taxon>
        <taxon>Bacillus</taxon>
    </lineage>
</organism>
<name>A0ABN0WGE1_9BACI</name>
<gene>
    <name evidence="2" type="ORF">GCM10008967_28910</name>
</gene>
<feature type="transmembrane region" description="Helical" evidence="1">
    <location>
        <begin position="20"/>
        <end position="43"/>
    </location>
</feature>
<dbReference type="Proteomes" id="UP001500782">
    <property type="component" value="Unassembled WGS sequence"/>
</dbReference>
<keyword evidence="1" id="KW-0812">Transmembrane</keyword>
<dbReference type="InterPro" id="IPR006938">
    <property type="entry name" value="DUF624"/>
</dbReference>
<dbReference type="Pfam" id="PF04854">
    <property type="entry name" value="DUF624"/>
    <property type="match status" value="1"/>
</dbReference>
<evidence type="ECO:0000313" key="3">
    <source>
        <dbReference type="Proteomes" id="UP001500782"/>
    </source>
</evidence>